<evidence type="ECO:0000313" key="5">
    <source>
        <dbReference type="Proteomes" id="UP001175271"/>
    </source>
</evidence>
<feature type="compositionally biased region" description="Polar residues" evidence="2">
    <location>
        <begin position="234"/>
        <end position="248"/>
    </location>
</feature>
<feature type="transmembrane region" description="Helical" evidence="3">
    <location>
        <begin position="300"/>
        <end position="328"/>
    </location>
</feature>
<proteinExistence type="predicted"/>
<feature type="region of interest" description="Disordered" evidence="2">
    <location>
        <begin position="90"/>
        <end position="116"/>
    </location>
</feature>
<evidence type="ECO:0000256" key="1">
    <source>
        <dbReference type="SAM" id="Coils"/>
    </source>
</evidence>
<reference evidence="4" key="1">
    <citation type="submission" date="2023-06" db="EMBL/GenBank/DDBJ databases">
        <title>Genomic analysis of the entomopathogenic nematode Steinernema hermaphroditum.</title>
        <authorList>
            <person name="Schwarz E.M."/>
            <person name="Heppert J.K."/>
            <person name="Baniya A."/>
            <person name="Schwartz H.T."/>
            <person name="Tan C.-H."/>
            <person name="Antoshechkin I."/>
            <person name="Sternberg P.W."/>
            <person name="Goodrich-Blair H."/>
            <person name="Dillman A.R."/>
        </authorList>
    </citation>
    <scope>NUCLEOTIDE SEQUENCE</scope>
    <source>
        <strain evidence="4">PS9179</strain>
        <tissue evidence="4">Whole animal</tissue>
    </source>
</reference>
<comment type="caution">
    <text evidence="4">The sequence shown here is derived from an EMBL/GenBank/DDBJ whole genome shotgun (WGS) entry which is preliminary data.</text>
</comment>
<feature type="region of interest" description="Disordered" evidence="2">
    <location>
        <begin position="148"/>
        <end position="192"/>
    </location>
</feature>
<feature type="transmembrane region" description="Helical" evidence="3">
    <location>
        <begin position="438"/>
        <end position="462"/>
    </location>
</feature>
<feature type="compositionally biased region" description="Basic and acidic residues" evidence="2">
    <location>
        <begin position="165"/>
        <end position="183"/>
    </location>
</feature>
<keyword evidence="5" id="KW-1185">Reference proteome</keyword>
<dbReference type="Proteomes" id="UP001175271">
    <property type="component" value="Unassembled WGS sequence"/>
</dbReference>
<keyword evidence="1" id="KW-0175">Coiled coil</keyword>
<evidence type="ECO:0000256" key="3">
    <source>
        <dbReference type="SAM" id="Phobius"/>
    </source>
</evidence>
<dbReference type="AlphaFoldDB" id="A0AA39LY98"/>
<feature type="transmembrane region" description="Helical" evidence="3">
    <location>
        <begin position="348"/>
        <end position="365"/>
    </location>
</feature>
<organism evidence="4 5">
    <name type="scientific">Steinernema hermaphroditum</name>
    <dbReference type="NCBI Taxonomy" id="289476"/>
    <lineage>
        <taxon>Eukaryota</taxon>
        <taxon>Metazoa</taxon>
        <taxon>Ecdysozoa</taxon>
        <taxon>Nematoda</taxon>
        <taxon>Chromadorea</taxon>
        <taxon>Rhabditida</taxon>
        <taxon>Tylenchina</taxon>
        <taxon>Panagrolaimomorpha</taxon>
        <taxon>Strongyloidoidea</taxon>
        <taxon>Steinernematidae</taxon>
        <taxon>Steinernema</taxon>
    </lineage>
</organism>
<sequence>MQHWSQRQKKLLEEIDELKSEKFKFSQKCLEFELLNRRLTNENTKMRKQLDLIEELPEWPEMQRKIWRSAEQQAKNCPQPTFSLYAVKEEPSDEETGRAVQDVPSTPTDPTTNGGTPAMEDMWLTHWTGIALMNEKVEVTHRIACKRSGHCDQSAAQHRKKPKQKKEDQEAMTDRPAKRKYVEHPPGSSMESAPFVYSEDEEAITNLNNALQLEVDVNMQLEHSSHDPAEELSSLPTPMDSPTDTRSSISTNSSLVILVTLAIYSGHRKRAQKTTKCAWKRRRLSSLNPAISGKMTLRTVLIVAAVLNILLGLCQIAFTCSVFDFTVMNRQFYSMPNKRVLIEPTGSYFSHLFVFFNVFVSLWSLRRLCNHSSQGYQQFEQRTGIAEAFFSLLHHLCLIAVSGAGLYLCIKFTLTAQTVGVFTEHSEPKLFQDAANWYYVRLYALAVLCGSSTILNVISFCLQNNCSEFKGKETSLKM</sequence>
<accession>A0AA39LY98</accession>
<gene>
    <name evidence="4" type="ORF">QR680_006965</name>
</gene>
<evidence type="ECO:0000256" key="2">
    <source>
        <dbReference type="SAM" id="MobiDB-lite"/>
    </source>
</evidence>
<feature type="coiled-coil region" evidence="1">
    <location>
        <begin position="1"/>
        <end position="56"/>
    </location>
</feature>
<feature type="region of interest" description="Disordered" evidence="2">
    <location>
        <begin position="225"/>
        <end position="248"/>
    </location>
</feature>
<keyword evidence="3" id="KW-1133">Transmembrane helix</keyword>
<feature type="compositionally biased region" description="Low complexity" evidence="2">
    <location>
        <begin position="104"/>
        <end position="116"/>
    </location>
</feature>
<feature type="transmembrane region" description="Helical" evidence="3">
    <location>
        <begin position="385"/>
        <end position="408"/>
    </location>
</feature>
<dbReference type="EMBL" id="JAUCMV010000003">
    <property type="protein sequence ID" value="KAK0413735.1"/>
    <property type="molecule type" value="Genomic_DNA"/>
</dbReference>
<protein>
    <submittedName>
        <fullName evidence="4">Uncharacterized protein</fullName>
    </submittedName>
</protein>
<keyword evidence="3" id="KW-0812">Transmembrane</keyword>
<name>A0AA39LY98_9BILA</name>
<evidence type="ECO:0000313" key="4">
    <source>
        <dbReference type="EMBL" id="KAK0413735.1"/>
    </source>
</evidence>
<keyword evidence="3" id="KW-0472">Membrane</keyword>